<sequence length="498" mass="58143">MPDDINVKIKALPTKVKNILLARYGVEVMKEISDKYYFSIIDTAALVKIIAQVFVKDLTLDQVEPSITKTVDVEPDQVRPLLIDVLTRRMLVADEYLGGQVVAMLTQLDVDPTKFDEEIKKYRVAVRKEFIKPRVKAAGTLVPEEERNVVEERIPELKVGDPESEMREMIKLLKEHVLFTATTDELLFRVDANVIIITLMQTNKVAQQELMKALLHNAEKIGDKKIAHKGEKIEPTIQNWLTDYISTLPYNENEKLSTLHKAKYYAESPNVKQLTEENKLLLDRVFDLYENIRNFYFNVEKTNLSEIQIFPFTESEQDKFFKQYYQGVEERAKIGEDDKKPGEVDIMHSNDAEDDAVNEYRNFLVDKTRKDRKRLSDQFYKDILSRKKIEIIAGMKLLAETGLLDNIVTEDKRFRELLIAYFKRNSMMEELKSFEAKAPDPTYVKHFIKYILSERLGMTENMSGRWAMIFGNIFRAQGKKHLSQMAFYDMEVEQFKWL</sequence>
<evidence type="ECO:0000313" key="1">
    <source>
        <dbReference type="EMBL" id="PIR94569.1"/>
    </source>
</evidence>
<evidence type="ECO:0000313" key="2">
    <source>
        <dbReference type="Proteomes" id="UP000229901"/>
    </source>
</evidence>
<protein>
    <submittedName>
        <fullName evidence="1">Uncharacterized protein</fullName>
    </submittedName>
</protein>
<dbReference type="Proteomes" id="UP000229901">
    <property type="component" value="Unassembled WGS sequence"/>
</dbReference>
<comment type="caution">
    <text evidence="1">The sequence shown here is derived from an EMBL/GenBank/DDBJ whole genome shotgun (WGS) entry which is preliminary data.</text>
</comment>
<proteinExistence type="predicted"/>
<gene>
    <name evidence="1" type="ORF">COT97_00840</name>
</gene>
<accession>A0A2H0V868</accession>
<dbReference type="AlphaFoldDB" id="A0A2H0V868"/>
<dbReference type="EMBL" id="PFAP01000003">
    <property type="protein sequence ID" value="PIR94569.1"/>
    <property type="molecule type" value="Genomic_DNA"/>
</dbReference>
<reference evidence="2" key="1">
    <citation type="submission" date="2017-09" db="EMBL/GenBank/DDBJ databases">
        <title>Depth-based differentiation of microbial function through sediment-hosted aquifers and enrichment of novel symbionts in the deep terrestrial subsurface.</title>
        <authorList>
            <person name="Probst A.J."/>
            <person name="Ladd B."/>
            <person name="Jarett J.K."/>
            <person name="Geller-Mcgrath D.E."/>
            <person name="Sieber C.M.K."/>
            <person name="Emerson J.B."/>
            <person name="Anantharaman K."/>
            <person name="Thomas B.C."/>
            <person name="Malmstrom R."/>
            <person name="Stieglmeier M."/>
            <person name="Klingl A."/>
            <person name="Woyke T."/>
            <person name="Ryan C.M."/>
            <person name="Banfield J.F."/>
        </authorList>
    </citation>
    <scope>NUCLEOTIDE SEQUENCE [LARGE SCALE GENOMIC DNA]</scope>
</reference>
<organism evidence="1 2">
    <name type="scientific">Candidatus Falkowbacteria bacterium CG10_big_fil_rev_8_21_14_0_10_39_11</name>
    <dbReference type="NCBI Taxonomy" id="1974565"/>
    <lineage>
        <taxon>Bacteria</taxon>
        <taxon>Candidatus Falkowiibacteriota</taxon>
    </lineage>
</organism>
<name>A0A2H0V868_9BACT</name>